<evidence type="ECO:0000313" key="2">
    <source>
        <dbReference type="Proteomes" id="UP000291338"/>
    </source>
</evidence>
<evidence type="ECO:0000313" key="1">
    <source>
        <dbReference type="EMBL" id="RZQ53467.1"/>
    </source>
</evidence>
<dbReference type="AlphaFoldDB" id="A0A4Q7IQQ4"/>
<name>A0A4Q7IQQ4_9GAMM</name>
<dbReference type="RefSeq" id="WP_130255221.1">
    <property type="nucleotide sequence ID" value="NZ_PPSX01000026.1"/>
</dbReference>
<gene>
    <name evidence="1" type="ORF">C1E23_08845</name>
</gene>
<accession>A0A4Q7IQQ4</accession>
<protein>
    <submittedName>
        <fullName evidence="1">Uncharacterized protein</fullName>
    </submittedName>
</protein>
<proteinExistence type="predicted"/>
<sequence length="177" mass="20590">MSNNIGHIYPILNYMITPFYEDIGPGLCDLDDFEERQLPEPYLGQLMLCILELVERFEVTKRVDYPNNAKEKLRAEILALYDADWAHWWGFNSVSKTITDKEQQDPFCGGIQCSCHVLWEEAFGDTDLDPEEENHYHPEMLKFLIKRCVWDIFFPGEALPNYTEPSSGDLTLLDFSV</sequence>
<reference evidence="1 2" key="1">
    <citation type="submission" date="2018-01" db="EMBL/GenBank/DDBJ databases">
        <title>Co-occurrence of chitin degradation, pigmentation and bioactivity in marine Pseudoalteromonas.</title>
        <authorList>
            <person name="Paulsen S."/>
            <person name="Gram L."/>
            <person name="Machado H."/>
        </authorList>
    </citation>
    <scope>NUCLEOTIDE SEQUENCE [LARGE SCALE GENOMIC DNA]</scope>
    <source>
        <strain evidence="1 2">S3898</strain>
    </source>
</reference>
<comment type="caution">
    <text evidence="1">The sequence shown here is derived from an EMBL/GenBank/DDBJ whole genome shotgun (WGS) entry which is preliminary data.</text>
</comment>
<dbReference type="Proteomes" id="UP000291338">
    <property type="component" value="Unassembled WGS sequence"/>
</dbReference>
<dbReference type="EMBL" id="PPSX01000026">
    <property type="protein sequence ID" value="RZQ53467.1"/>
    <property type="molecule type" value="Genomic_DNA"/>
</dbReference>
<organism evidence="1 2">
    <name type="scientific">Pseudoalteromonas phenolica</name>
    <dbReference type="NCBI Taxonomy" id="161398"/>
    <lineage>
        <taxon>Bacteria</taxon>
        <taxon>Pseudomonadati</taxon>
        <taxon>Pseudomonadota</taxon>
        <taxon>Gammaproteobacteria</taxon>
        <taxon>Alteromonadales</taxon>
        <taxon>Pseudoalteromonadaceae</taxon>
        <taxon>Pseudoalteromonas</taxon>
    </lineage>
</organism>